<comment type="similarity">
    <text evidence="1">Belongs to the UPF0312 family.</text>
</comment>
<reference evidence="4 5" key="1">
    <citation type="submission" date="2016-10" db="EMBL/GenBank/DDBJ databases">
        <authorList>
            <person name="de Groot N.N."/>
        </authorList>
    </citation>
    <scope>NUCLEOTIDE SEQUENCE [LARGE SCALE GENOMIC DNA]</scope>
    <source>
        <strain evidence="4 5">CGMCC 4.3491</strain>
    </source>
</reference>
<keyword evidence="2" id="KW-0472">Membrane</keyword>
<dbReference type="InterPro" id="IPR036761">
    <property type="entry name" value="TTHA0802/YceI-like_sf"/>
</dbReference>
<dbReference type="SUPFAM" id="SSF101874">
    <property type="entry name" value="YceI-like"/>
    <property type="match status" value="1"/>
</dbReference>
<organism evidence="4 5">
    <name type="scientific">Herbiconiux ginsengi</name>
    <dbReference type="NCBI Taxonomy" id="381665"/>
    <lineage>
        <taxon>Bacteria</taxon>
        <taxon>Bacillati</taxon>
        <taxon>Actinomycetota</taxon>
        <taxon>Actinomycetes</taxon>
        <taxon>Micrococcales</taxon>
        <taxon>Microbacteriaceae</taxon>
        <taxon>Herbiconiux</taxon>
    </lineage>
</organism>
<keyword evidence="5" id="KW-1185">Reference proteome</keyword>
<dbReference type="AlphaFoldDB" id="A0A1H3Q428"/>
<accession>A0A1H3Q428</accession>
<evidence type="ECO:0000313" key="5">
    <source>
        <dbReference type="Proteomes" id="UP000198891"/>
    </source>
</evidence>
<evidence type="ECO:0000256" key="2">
    <source>
        <dbReference type="SAM" id="Phobius"/>
    </source>
</evidence>
<evidence type="ECO:0000256" key="1">
    <source>
        <dbReference type="ARBA" id="ARBA00008812"/>
    </source>
</evidence>
<dbReference type="InterPro" id="IPR007372">
    <property type="entry name" value="Lipid/polyisoprenoid-bd_YceI"/>
</dbReference>
<evidence type="ECO:0000259" key="3">
    <source>
        <dbReference type="SMART" id="SM00867"/>
    </source>
</evidence>
<gene>
    <name evidence="4" type="ORF">SAMN05216554_2309</name>
</gene>
<name>A0A1H3Q428_9MICO</name>
<dbReference type="EMBL" id="FNPZ01000002">
    <property type="protein sequence ID" value="SDZ08292.1"/>
    <property type="molecule type" value="Genomic_DNA"/>
</dbReference>
<keyword evidence="2" id="KW-1133">Transmembrane helix</keyword>
<feature type="domain" description="Lipid/polyisoprenoid-binding YceI-like" evidence="3">
    <location>
        <begin position="73"/>
        <end position="239"/>
    </location>
</feature>
<feature type="transmembrane region" description="Helical" evidence="2">
    <location>
        <begin position="16"/>
        <end position="38"/>
    </location>
</feature>
<sequence>MSDPNRKSPVNSTAKYALALVAGVAAVGVVAVVALPIVSRGVTLDPGASLQQVVPTVFDSPEQGDDGDGESQTWHLDSASTVGYRISSGDEVVSGQTSELSGVIMMSGDRLTDAEFMVDLSTLDSDHGRLDALLQTLILAGGGSTASFVLTKPVDLGEAIDAASDVEPAPRTVSIVGALTVRGITNPVEAEVSLSFDGDSGVMTGSIPVDLASYGIDVPDLGVLDLDDTAYIDVDLVASPAG</sequence>
<dbReference type="Pfam" id="PF04264">
    <property type="entry name" value="YceI"/>
    <property type="match status" value="1"/>
</dbReference>
<keyword evidence="2" id="KW-0812">Transmembrane</keyword>
<dbReference type="SMART" id="SM00867">
    <property type="entry name" value="YceI"/>
    <property type="match status" value="1"/>
</dbReference>
<protein>
    <submittedName>
        <fullName evidence="4">Polyisoprenoid-binding protein YceI</fullName>
    </submittedName>
</protein>
<evidence type="ECO:0000313" key="4">
    <source>
        <dbReference type="EMBL" id="SDZ08292.1"/>
    </source>
</evidence>
<dbReference type="STRING" id="381665.SAMN05216554_2309"/>
<proteinExistence type="inferred from homology"/>
<dbReference type="Proteomes" id="UP000198891">
    <property type="component" value="Unassembled WGS sequence"/>
</dbReference>
<dbReference type="Gene3D" id="2.40.128.110">
    <property type="entry name" value="Lipid/polyisoprenoid-binding, YceI-like"/>
    <property type="match status" value="1"/>
</dbReference>